<dbReference type="Gene3D" id="1.10.150.130">
    <property type="match status" value="1"/>
</dbReference>
<keyword evidence="3" id="KW-0132">Cell division</keyword>
<dbReference type="GO" id="GO:0005737">
    <property type="term" value="C:cytoplasm"/>
    <property type="evidence" value="ECO:0007669"/>
    <property type="project" value="UniProtKB-SubCell"/>
</dbReference>
<dbReference type="PROSITE" id="PS51898">
    <property type="entry name" value="TYR_RECOMBINASE"/>
    <property type="match status" value="1"/>
</dbReference>
<evidence type="ECO:0000256" key="2">
    <source>
        <dbReference type="ARBA" id="ARBA00022490"/>
    </source>
</evidence>
<evidence type="ECO:0000256" key="3">
    <source>
        <dbReference type="ARBA" id="ARBA00022618"/>
    </source>
</evidence>
<protein>
    <recommendedName>
        <fullName evidence="14">Integrase</fullName>
    </recommendedName>
</protein>
<dbReference type="GO" id="GO:0007059">
    <property type="term" value="P:chromosome segregation"/>
    <property type="evidence" value="ECO:0007669"/>
    <property type="project" value="UniProtKB-KW"/>
</dbReference>
<dbReference type="GO" id="GO:0003677">
    <property type="term" value="F:DNA binding"/>
    <property type="evidence" value="ECO:0007669"/>
    <property type="project" value="UniProtKB-UniRule"/>
</dbReference>
<proteinExistence type="predicted"/>
<dbReference type="InterPro" id="IPR044068">
    <property type="entry name" value="CB"/>
</dbReference>
<evidence type="ECO:0000256" key="9">
    <source>
        <dbReference type="PROSITE-ProRule" id="PRU01248"/>
    </source>
</evidence>
<keyword evidence="4" id="KW-0159">Chromosome partition</keyword>
<sequence>MNVFRPVWSAGFLHLVSLTPIYVDLLDAYGRFLRVCGRSPKTVTAYCAVVARFLPVQADGDADDPVRRYLRARGQTLSANSVNLEISALRSWFAWRNMVDPAGWQPSGWPRKRRVPERMVRALDDHEMGVLLAAPDLSTFVGLRDHLIMATLYQCGLRASELVALTLGDVLLDGLLHVHGKGNKYRLVPFGGQWHGLLRTYLQKRAAQKPGKRSALFLTAQGRPLRDGRSVWVIVNRYARRSLGLGCGFSRLEAHTRGRPWQGHYPHLLRASFATELMKSGLDIFAIAQMLGHESAETTTRYLGLDMEHLRVAAAHHPRARRASE</sequence>
<evidence type="ECO:0000256" key="7">
    <source>
        <dbReference type="ARBA" id="ARBA00023172"/>
    </source>
</evidence>
<dbReference type="Pfam" id="PF00589">
    <property type="entry name" value="Phage_integrase"/>
    <property type="match status" value="1"/>
</dbReference>
<dbReference type="PANTHER" id="PTHR30349">
    <property type="entry name" value="PHAGE INTEGRASE-RELATED"/>
    <property type="match status" value="1"/>
</dbReference>
<dbReference type="SUPFAM" id="SSF56349">
    <property type="entry name" value="DNA breaking-rejoining enzymes"/>
    <property type="match status" value="1"/>
</dbReference>
<evidence type="ECO:0000313" key="13">
    <source>
        <dbReference type="Proteomes" id="UP000218968"/>
    </source>
</evidence>
<dbReference type="Gene3D" id="1.10.443.10">
    <property type="entry name" value="Intergrase catalytic core"/>
    <property type="match status" value="1"/>
</dbReference>
<dbReference type="EMBL" id="CP023406">
    <property type="protein sequence ID" value="ATD67780.1"/>
    <property type="molecule type" value="Genomic_DNA"/>
</dbReference>
<comment type="subcellular location">
    <subcellularLocation>
        <location evidence="1">Cytoplasm</location>
    </subcellularLocation>
</comment>
<dbReference type="PROSITE" id="PS51900">
    <property type="entry name" value="CB"/>
    <property type="match status" value="1"/>
</dbReference>
<evidence type="ECO:0000313" key="12">
    <source>
        <dbReference type="EMBL" id="ATD67780.1"/>
    </source>
</evidence>
<evidence type="ECO:0000256" key="8">
    <source>
        <dbReference type="ARBA" id="ARBA00023306"/>
    </source>
</evidence>
<evidence type="ECO:0000259" key="10">
    <source>
        <dbReference type="PROSITE" id="PS51898"/>
    </source>
</evidence>
<organism evidence="12 13">
    <name type="scientific">Luteimonas chenhongjianii</name>
    <dbReference type="NCBI Taxonomy" id="2006110"/>
    <lineage>
        <taxon>Bacteria</taxon>
        <taxon>Pseudomonadati</taxon>
        <taxon>Pseudomonadota</taxon>
        <taxon>Gammaproteobacteria</taxon>
        <taxon>Lysobacterales</taxon>
        <taxon>Lysobacteraceae</taxon>
        <taxon>Luteimonas</taxon>
    </lineage>
</organism>
<dbReference type="AlphaFoldDB" id="A0A290XF64"/>
<feature type="domain" description="Tyr recombinase" evidence="10">
    <location>
        <begin position="118"/>
        <end position="315"/>
    </location>
</feature>
<dbReference type="GO" id="GO:0015074">
    <property type="term" value="P:DNA integration"/>
    <property type="evidence" value="ECO:0007669"/>
    <property type="project" value="UniProtKB-KW"/>
</dbReference>
<evidence type="ECO:0000256" key="4">
    <source>
        <dbReference type="ARBA" id="ARBA00022829"/>
    </source>
</evidence>
<reference evidence="13" key="1">
    <citation type="submission" date="2017-09" db="EMBL/GenBank/DDBJ databases">
        <title>Luteimonas liuhanmingii sp.nov., isolated from the intestinal contents of Tibetan Plateau Pika in Yushu, Qinghai Province, China.</title>
        <authorList>
            <person name="Gui Z."/>
        </authorList>
    </citation>
    <scope>NUCLEOTIDE SEQUENCE [LARGE SCALE GENOMIC DNA]</scope>
    <source>
        <strain evidence="13">100111</strain>
    </source>
</reference>
<keyword evidence="6 9" id="KW-0238">DNA-binding</keyword>
<dbReference type="InterPro" id="IPR002104">
    <property type="entry name" value="Integrase_catalytic"/>
</dbReference>
<dbReference type="GO" id="GO:0006310">
    <property type="term" value="P:DNA recombination"/>
    <property type="evidence" value="ECO:0007669"/>
    <property type="project" value="UniProtKB-KW"/>
</dbReference>
<evidence type="ECO:0000256" key="5">
    <source>
        <dbReference type="ARBA" id="ARBA00022908"/>
    </source>
</evidence>
<evidence type="ECO:0000256" key="6">
    <source>
        <dbReference type="ARBA" id="ARBA00023125"/>
    </source>
</evidence>
<keyword evidence="13" id="KW-1185">Reference proteome</keyword>
<evidence type="ECO:0000256" key="1">
    <source>
        <dbReference type="ARBA" id="ARBA00004496"/>
    </source>
</evidence>
<name>A0A290XF64_9GAMM</name>
<keyword evidence="8" id="KW-0131">Cell cycle</keyword>
<dbReference type="Pfam" id="PF02899">
    <property type="entry name" value="Phage_int_SAM_1"/>
    <property type="match status" value="1"/>
</dbReference>
<dbReference type="GO" id="GO:0051301">
    <property type="term" value="P:cell division"/>
    <property type="evidence" value="ECO:0007669"/>
    <property type="project" value="UniProtKB-KW"/>
</dbReference>
<accession>A0A290XF64</accession>
<dbReference type="PANTHER" id="PTHR30349:SF77">
    <property type="entry name" value="TYROSINE RECOMBINASE XERC"/>
    <property type="match status" value="1"/>
</dbReference>
<dbReference type="KEGG" id="lum:CNR27_10350"/>
<dbReference type="InterPro" id="IPR010998">
    <property type="entry name" value="Integrase_recombinase_N"/>
</dbReference>
<dbReference type="InterPro" id="IPR050090">
    <property type="entry name" value="Tyrosine_recombinase_XerCD"/>
</dbReference>
<dbReference type="InterPro" id="IPR004107">
    <property type="entry name" value="Integrase_SAM-like_N"/>
</dbReference>
<gene>
    <name evidence="12" type="ORF">CNR27_10350</name>
</gene>
<evidence type="ECO:0008006" key="14">
    <source>
        <dbReference type="Google" id="ProtNLM"/>
    </source>
</evidence>
<feature type="domain" description="Core-binding (CB)" evidence="11">
    <location>
        <begin position="20"/>
        <end position="97"/>
    </location>
</feature>
<keyword evidence="2" id="KW-0963">Cytoplasm</keyword>
<dbReference type="InterPro" id="IPR013762">
    <property type="entry name" value="Integrase-like_cat_sf"/>
</dbReference>
<dbReference type="Proteomes" id="UP000218968">
    <property type="component" value="Chromosome"/>
</dbReference>
<keyword evidence="5" id="KW-0229">DNA integration</keyword>
<keyword evidence="7" id="KW-0233">DNA recombination</keyword>
<dbReference type="InterPro" id="IPR011010">
    <property type="entry name" value="DNA_brk_join_enz"/>
</dbReference>
<evidence type="ECO:0000259" key="11">
    <source>
        <dbReference type="PROSITE" id="PS51900"/>
    </source>
</evidence>